<dbReference type="RefSeq" id="WP_343896273.1">
    <property type="nucleotide sequence ID" value="NZ_BAAAFZ010000047.1"/>
</dbReference>
<dbReference type="InterPro" id="IPR029063">
    <property type="entry name" value="SAM-dependent_MTases_sf"/>
</dbReference>
<keyword evidence="1" id="KW-0489">Methyltransferase</keyword>
<gene>
    <name evidence="5" type="ORF">GCM10009416_31110</name>
</gene>
<evidence type="ECO:0000256" key="1">
    <source>
        <dbReference type="ARBA" id="ARBA00022603"/>
    </source>
</evidence>
<evidence type="ECO:0000313" key="6">
    <source>
        <dbReference type="Proteomes" id="UP001501588"/>
    </source>
</evidence>
<dbReference type="SUPFAM" id="SSF53335">
    <property type="entry name" value="S-adenosyl-L-methionine-dependent methyltransferases"/>
    <property type="match status" value="1"/>
</dbReference>
<feature type="domain" description="Methyltransferase" evidence="4">
    <location>
        <begin position="119"/>
        <end position="211"/>
    </location>
</feature>
<evidence type="ECO:0000256" key="3">
    <source>
        <dbReference type="ARBA" id="ARBA00022691"/>
    </source>
</evidence>
<keyword evidence="6" id="KW-1185">Reference proteome</keyword>
<accession>A0ABN1FGN2</accession>
<protein>
    <recommendedName>
        <fullName evidence="4">Methyltransferase domain-containing protein</fullName>
    </recommendedName>
</protein>
<evidence type="ECO:0000256" key="2">
    <source>
        <dbReference type="ARBA" id="ARBA00022679"/>
    </source>
</evidence>
<dbReference type="CDD" id="cd02440">
    <property type="entry name" value="AdoMet_MTases"/>
    <property type="match status" value="1"/>
</dbReference>
<dbReference type="PANTHER" id="PTHR43464:SF19">
    <property type="entry name" value="UBIQUINONE BIOSYNTHESIS O-METHYLTRANSFERASE, MITOCHONDRIAL"/>
    <property type="match status" value="1"/>
</dbReference>
<proteinExistence type="predicted"/>
<dbReference type="Gene3D" id="3.40.50.150">
    <property type="entry name" value="Vaccinia Virus protein VP39"/>
    <property type="match status" value="1"/>
</dbReference>
<evidence type="ECO:0000259" key="4">
    <source>
        <dbReference type="Pfam" id="PF13649"/>
    </source>
</evidence>
<evidence type="ECO:0000313" key="5">
    <source>
        <dbReference type="EMBL" id="GAA0590347.1"/>
    </source>
</evidence>
<keyword evidence="2" id="KW-0808">Transferase</keyword>
<dbReference type="PANTHER" id="PTHR43464">
    <property type="entry name" value="METHYLTRANSFERASE"/>
    <property type="match status" value="1"/>
</dbReference>
<dbReference type="Pfam" id="PF13649">
    <property type="entry name" value="Methyltransf_25"/>
    <property type="match status" value="1"/>
</dbReference>
<organism evidence="5 6">
    <name type="scientific">Craurococcus roseus</name>
    <dbReference type="NCBI Taxonomy" id="77585"/>
    <lineage>
        <taxon>Bacteria</taxon>
        <taxon>Pseudomonadati</taxon>
        <taxon>Pseudomonadota</taxon>
        <taxon>Alphaproteobacteria</taxon>
        <taxon>Acetobacterales</taxon>
        <taxon>Acetobacteraceae</taxon>
        <taxon>Craurococcus</taxon>
    </lineage>
</organism>
<comment type="caution">
    <text evidence="5">The sequence shown here is derived from an EMBL/GenBank/DDBJ whole genome shotgun (WGS) entry which is preliminary data.</text>
</comment>
<dbReference type="EMBL" id="BAAAFZ010000047">
    <property type="protein sequence ID" value="GAA0590347.1"/>
    <property type="molecule type" value="Genomic_DNA"/>
</dbReference>
<reference evidence="5 6" key="1">
    <citation type="journal article" date="2019" name="Int. J. Syst. Evol. Microbiol.">
        <title>The Global Catalogue of Microorganisms (GCM) 10K type strain sequencing project: providing services to taxonomists for standard genome sequencing and annotation.</title>
        <authorList>
            <consortium name="The Broad Institute Genomics Platform"/>
            <consortium name="The Broad Institute Genome Sequencing Center for Infectious Disease"/>
            <person name="Wu L."/>
            <person name="Ma J."/>
        </authorList>
    </citation>
    <scope>NUCLEOTIDE SEQUENCE [LARGE SCALE GENOMIC DNA]</scope>
    <source>
        <strain evidence="5 6">JCM 9933</strain>
    </source>
</reference>
<dbReference type="InterPro" id="IPR041698">
    <property type="entry name" value="Methyltransf_25"/>
</dbReference>
<name>A0ABN1FGN2_9PROT</name>
<dbReference type="Proteomes" id="UP001501588">
    <property type="component" value="Unassembled WGS sequence"/>
</dbReference>
<sequence>MQTIRDLAELDAKIDECDRAERVSDDALRAVFGTFRMEPPASLPPDPFSPEYREFQLGLHRDVAGRPYSTANEETPFDVERAALRPFPFSTGSGQTAGEHFMAVELLLRAMALPPNARVLEFGPGWGNTTVMLAKLGHRVTAVDIEPRFCELIRRRAAREGVEVEVVNADFLWAEGAGARFDAALFFECFHHCADHLRLLRALRGALAPGGRVFFGAEPITPGFPMPWGLRLDGNSLWAIRKNGWMELGFRDDYFQQALARTGWFGRKHACPDPAWLTVWEAGRREETVLRFPADKPPIQTAVGQRRGGLLEFLGAEGTGAYGPYVALPSGRYVARLRFRAGWAAGGTAVLDVSADVGEARIASKPFEAARLAEAGMAVELPFEAASDLAGVEVRLFCRPGFTGALEAVEIAPVA</sequence>
<keyword evidence="3" id="KW-0949">S-adenosyl-L-methionine</keyword>